<keyword evidence="2" id="KW-0472">Membrane</keyword>
<feature type="transmembrane region" description="Helical" evidence="2">
    <location>
        <begin position="119"/>
        <end position="141"/>
    </location>
</feature>
<dbReference type="GO" id="GO:0080120">
    <property type="term" value="P:CAAX-box protein maturation"/>
    <property type="evidence" value="ECO:0007669"/>
    <property type="project" value="UniProtKB-ARBA"/>
</dbReference>
<dbReference type="Pfam" id="PF02517">
    <property type="entry name" value="Rce1-like"/>
    <property type="match status" value="1"/>
</dbReference>
<reference evidence="4 5" key="1">
    <citation type="submission" date="2020-08" db="EMBL/GenBank/DDBJ databases">
        <title>Sequencing the genomes of 1000 actinobacteria strains.</title>
        <authorList>
            <person name="Klenk H.-P."/>
        </authorList>
    </citation>
    <scope>NUCLEOTIDE SEQUENCE [LARGE SCALE GENOMIC DNA]</scope>
    <source>
        <strain evidence="4 5">DSM 27099</strain>
    </source>
</reference>
<keyword evidence="5" id="KW-1185">Reference proteome</keyword>
<evidence type="ECO:0000256" key="2">
    <source>
        <dbReference type="SAM" id="Phobius"/>
    </source>
</evidence>
<feature type="transmembrane region" description="Helical" evidence="2">
    <location>
        <begin position="56"/>
        <end position="78"/>
    </location>
</feature>
<keyword evidence="2" id="KW-0812">Transmembrane</keyword>
<gene>
    <name evidence="4" type="ORF">FHX49_001154</name>
</gene>
<evidence type="ECO:0000313" key="5">
    <source>
        <dbReference type="Proteomes" id="UP000529310"/>
    </source>
</evidence>
<protein>
    <recommendedName>
        <fullName evidence="3">CAAX prenyl protease 2/Lysostaphin resistance protein A-like domain-containing protein</fullName>
    </recommendedName>
</protein>
<feature type="transmembrane region" description="Helical" evidence="2">
    <location>
        <begin position="161"/>
        <end position="184"/>
    </location>
</feature>
<proteinExistence type="predicted"/>
<feature type="compositionally biased region" description="Basic residues" evidence="1">
    <location>
        <begin position="27"/>
        <end position="37"/>
    </location>
</feature>
<evidence type="ECO:0000313" key="4">
    <source>
        <dbReference type="EMBL" id="MBB2975588.1"/>
    </source>
</evidence>
<dbReference type="EMBL" id="JACHWQ010000002">
    <property type="protein sequence ID" value="MBB2975588.1"/>
    <property type="molecule type" value="Genomic_DNA"/>
</dbReference>
<accession>A0A7W4V3Q4</accession>
<feature type="region of interest" description="Disordered" evidence="1">
    <location>
        <begin position="1"/>
        <end position="42"/>
    </location>
</feature>
<keyword evidence="2" id="KW-1133">Transmembrane helix</keyword>
<feature type="transmembrane region" description="Helical" evidence="2">
    <location>
        <begin position="196"/>
        <end position="216"/>
    </location>
</feature>
<organism evidence="4 5">
    <name type="scientific">Microbacterium endophyticum</name>
    <dbReference type="NCBI Taxonomy" id="1526412"/>
    <lineage>
        <taxon>Bacteria</taxon>
        <taxon>Bacillati</taxon>
        <taxon>Actinomycetota</taxon>
        <taxon>Actinomycetes</taxon>
        <taxon>Micrococcales</taxon>
        <taxon>Microbacteriaceae</taxon>
        <taxon>Microbacterium</taxon>
    </lineage>
</organism>
<feature type="domain" description="CAAX prenyl protease 2/Lysostaphin resistance protein A-like" evidence="3">
    <location>
        <begin position="155"/>
        <end position="257"/>
    </location>
</feature>
<feature type="transmembrane region" description="Helical" evidence="2">
    <location>
        <begin position="253"/>
        <end position="278"/>
    </location>
</feature>
<dbReference type="AlphaFoldDB" id="A0A7W4V3Q4"/>
<feature type="transmembrane region" description="Helical" evidence="2">
    <location>
        <begin position="84"/>
        <end position="107"/>
    </location>
</feature>
<dbReference type="Proteomes" id="UP000529310">
    <property type="component" value="Unassembled WGS sequence"/>
</dbReference>
<dbReference type="GO" id="GO:0004175">
    <property type="term" value="F:endopeptidase activity"/>
    <property type="evidence" value="ECO:0007669"/>
    <property type="project" value="UniProtKB-ARBA"/>
</dbReference>
<evidence type="ECO:0000256" key="1">
    <source>
        <dbReference type="SAM" id="MobiDB-lite"/>
    </source>
</evidence>
<evidence type="ECO:0000259" key="3">
    <source>
        <dbReference type="Pfam" id="PF02517"/>
    </source>
</evidence>
<feature type="transmembrane region" description="Helical" evidence="2">
    <location>
        <begin position="222"/>
        <end position="241"/>
    </location>
</feature>
<name>A0A7W4V3Q4_9MICO</name>
<dbReference type="RefSeq" id="WP_165139452.1">
    <property type="nucleotide sequence ID" value="NZ_CP049255.1"/>
</dbReference>
<sequence>MSDTDAPAAEAPLEGTDAAPDRDREKRRARRRSRRGSGRNGWRDGGRSVVGWGWEIVGWVVIALGVGVLVGTAANQFIGGVGGAILGTAAIWVSMFVPIALAFTRSVPRGLLKFRPVDVLYGVVLGGALRLAQGFLEMAAGGNGAFPSYGSLSGSWWLTELLGPVVISPLLEEFFFHAVLLVALYSALRRLMESRILAGVFAVVMASGVFVLAHALTATLTWDAVVALLLVGLVNGTLVVLTGRIWGAVLVHVMFNASFVALALVGTVLGASGGGVVLQ</sequence>
<comment type="caution">
    <text evidence="4">The sequence shown here is derived from an EMBL/GenBank/DDBJ whole genome shotgun (WGS) entry which is preliminary data.</text>
</comment>
<dbReference type="InterPro" id="IPR003675">
    <property type="entry name" value="Rce1/LyrA-like_dom"/>
</dbReference>